<evidence type="ECO:0000256" key="1">
    <source>
        <dbReference type="SAM" id="SignalP"/>
    </source>
</evidence>
<dbReference type="AlphaFoldDB" id="A0A9P9WTI4"/>
<keyword evidence="1" id="KW-0732">Signal</keyword>
<name>A0A9P9WTI4_9PEZI</name>
<proteinExistence type="predicted"/>
<evidence type="ECO:0000313" key="2">
    <source>
        <dbReference type="EMBL" id="KAI1879059.1"/>
    </source>
</evidence>
<keyword evidence="3" id="KW-1185">Reference proteome</keyword>
<organism evidence="2 3">
    <name type="scientific">Neoarthrinium moseri</name>
    <dbReference type="NCBI Taxonomy" id="1658444"/>
    <lineage>
        <taxon>Eukaryota</taxon>
        <taxon>Fungi</taxon>
        <taxon>Dikarya</taxon>
        <taxon>Ascomycota</taxon>
        <taxon>Pezizomycotina</taxon>
        <taxon>Sordariomycetes</taxon>
        <taxon>Xylariomycetidae</taxon>
        <taxon>Amphisphaeriales</taxon>
        <taxon>Apiosporaceae</taxon>
        <taxon>Neoarthrinium</taxon>
    </lineage>
</organism>
<feature type="chain" id="PRO_5040412939" description="SSCRP protein" evidence="1">
    <location>
        <begin position="20"/>
        <end position="136"/>
    </location>
</feature>
<dbReference type="OrthoDB" id="4438755at2759"/>
<feature type="signal peptide" evidence="1">
    <location>
        <begin position="1"/>
        <end position="19"/>
    </location>
</feature>
<evidence type="ECO:0008006" key="4">
    <source>
        <dbReference type="Google" id="ProtNLM"/>
    </source>
</evidence>
<sequence>MQTFAIVALLAAASNVAFASPVSDSLFERDNVPSVGFGQQLQTSSEANYWVIWEHGKSACPATRTLSQLTDSPCDIAFSLPSRSDKVKLCECNGNNEPQSLCTEKGDVIRGCSQKNYKITCHGDTHDIVQHGHCDS</sequence>
<evidence type="ECO:0000313" key="3">
    <source>
        <dbReference type="Proteomes" id="UP000829685"/>
    </source>
</evidence>
<accession>A0A9P9WTI4</accession>
<gene>
    <name evidence="2" type="ORF">JX265_003236</name>
</gene>
<reference evidence="2" key="1">
    <citation type="submission" date="2021-03" db="EMBL/GenBank/DDBJ databases">
        <title>Revisited historic fungal species revealed as producer of novel bioactive compounds through whole genome sequencing and comparative genomics.</title>
        <authorList>
            <person name="Vignolle G.A."/>
            <person name="Hochenegger N."/>
            <person name="Mach R.L."/>
            <person name="Mach-Aigner A.R."/>
            <person name="Javad Rahimi M."/>
            <person name="Salim K.A."/>
            <person name="Chan C.M."/>
            <person name="Lim L.B.L."/>
            <person name="Cai F."/>
            <person name="Druzhinina I.S."/>
            <person name="U'Ren J.M."/>
            <person name="Derntl C."/>
        </authorList>
    </citation>
    <scope>NUCLEOTIDE SEQUENCE</scope>
    <source>
        <strain evidence="2">TUCIM 5799</strain>
    </source>
</reference>
<comment type="caution">
    <text evidence="2">The sequence shown here is derived from an EMBL/GenBank/DDBJ whole genome shotgun (WGS) entry which is preliminary data.</text>
</comment>
<dbReference type="Proteomes" id="UP000829685">
    <property type="component" value="Unassembled WGS sequence"/>
</dbReference>
<protein>
    <recommendedName>
        <fullName evidence="4">SSCRP protein</fullName>
    </recommendedName>
</protein>
<dbReference type="EMBL" id="JAFIMR010000005">
    <property type="protein sequence ID" value="KAI1879059.1"/>
    <property type="molecule type" value="Genomic_DNA"/>
</dbReference>